<gene>
    <name evidence="3" type="ORF">FJTKL_03458</name>
</gene>
<keyword evidence="1" id="KW-0732">Signal</keyword>
<feature type="domain" description="Carboxylesterase type B" evidence="2">
    <location>
        <begin position="77"/>
        <end position="191"/>
    </location>
</feature>
<dbReference type="PANTHER" id="PTHR11559">
    <property type="entry name" value="CARBOXYLESTERASE"/>
    <property type="match status" value="1"/>
</dbReference>
<dbReference type="Proteomes" id="UP001600888">
    <property type="component" value="Unassembled WGS sequence"/>
</dbReference>
<protein>
    <recommendedName>
        <fullName evidence="2">Carboxylesterase type B domain-containing protein</fullName>
    </recommendedName>
</protein>
<evidence type="ECO:0000313" key="3">
    <source>
        <dbReference type="EMBL" id="KAL2288800.1"/>
    </source>
</evidence>
<feature type="chain" id="PRO_5046817528" description="Carboxylesterase type B domain-containing protein" evidence="1">
    <location>
        <begin position="16"/>
        <end position="191"/>
    </location>
</feature>
<name>A0ABR4F291_9PEZI</name>
<reference evidence="3 4" key="1">
    <citation type="submission" date="2024-03" db="EMBL/GenBank/DDBJ databases">
        <title>A high-quality draft genome sequence of Diaporthe vaccinii, a causative agent of upright dieback and viscid rot disease in cranberry plants.</title>
        <authorList>
            <person name="Sarrasin M."/>
            <person name="Lang B.F."/>
            <person name="Burger G."/>
        </authorList>
    </citation>
    <scope>NUCLEOTIDE SEQUENCE [LARGE SCALE GENOMIC DNA]</scope>
    <source>
        <strain evidence="3 4">IS7</strain>
    </source>
</reference>
<proteinExistence type="predicted"/>
<sequence>MRSFLPALLAGTASAGLLPPSKVVRQESGAPTVTLDYCTLTPAASSTTAGLYKYQNIRFAAVPTGNLRFALPSRPIEDCLYMDIYVPANAANKSLPVLVWTYGGGFTGGSKSENTPEGLFDLSGDFIFVSYNYRLGITGLANGPTLLHQGGTSNTGLWDVQHAFQWVNKYIANFGGNPDEITAMGFSAGAS</sequence>
<dbReference type="InterPro" id="IPR002018">
    <property type="entry name" value="CarbesteraseB"/>
</dbReference>
<dbReference type="Pfam" id="PF00135">
    <property type="entry name" value="COesterase"/>
    <property type="match status" value="1"/>
</dbReference>
<dbReference type="SUPFAM" id="SSF53474">
    <property type="entry name" value="alpha/beta-Hydrolases"/>
    <property type="match status" value="1"/>
</dbReference>
<evidence type="ECO:0000259" key="2">
    <source>
        <dbReference type="Pfam" id="PF00135"/>
    </source>
</evidence>
<keyword evidence="4" id="KW-1185">Reference proteome</keyword>
<evidence type="ECO:0000313" key="4">
    <source>
        <dbReference type="Proteomes" id="UP001600888"/>
    </source>
</evidence>
<comment type="caution">
    <text evidence="3">The sequence shown here is derived from an EMBL/GenBank/DDBJ whole genome shotgun (WGS) entry which is preliminary data.</text>
</comment>
<evidence type="ECO:0000256" key="1">
    <source>
        <dbReference type="SAM" id="SignalP"/>
    </source>
</evidence>
<feature type="signal peptide" evidence="1">
    <location>
        <begin position="1"/>
        <end position="15"/>
    </location>
</feature>
<accession>A0ABR4F291</accession>
<organism evidence="3 4">
    <name type="scientific">Diaporthe vaccinii</name>
    <dbReference type="NCBI Taxonomy" id="105482"/>
    <lineage>
        <taxon>Eukaryota</taxon>
        <taxon>Fungi</taxon>
        <taxon>Dikarya</taxon>
        <taxon>Ascomycota</taxon>
        <taxon>Pezizomycotina</taxon>
        <taxon>Sordariomycetes</taxon>
        <taxon>Sordariomycetidae</taxon>
        <taxon>Diaporthales</taxon>
        <taxon>Diaporthaceae</taxon>
        <taxon>Diaporthe</taxon>
        <taxon>Diaporthe eres species complex</taxon>
    </lineage>
</organism>
<dbReference type="InterPro" id="IPR050309">
    <property type="entry name" value="Type-B_Carboxylest/Lipase"/>
</dbReference>
<dbReference type="Gene3D" id="3.40.50.1820">
    <property type="entry name" value="alpha/beta hydrolase"/>
    <property type="match status" value="1"/>
</dbReference>
<dbReference type="InterPro" id="IPR029058">
    <property type="entry name" value="AB_hydrolase_fold"/>
</dbReference>
<dbReference type="EMBL" id="JBAWTH010000015">
    <property type="protein sequence ID" value="KAL2288800.1"/>
    <property type="molecule type" value="Genomic_DNA"/>
</dbReference>